<name>A0ABM8DR62_9BACT</name>
<evidence type="ECO:0000256" key="1">
    <source>
        <dbReference type="ARBA" id="ARBA00001946"/>
    </source>
</evidence>
<evidence type="ECO:0000256" key="2">
    <source>
        <dbReference type="ARBA" id="ARBA00010231"/>
    </source>
</evidence>
<dbReference type="PANTHER" id="PTHR42946:SF1">
    <property type="entry name" value="PHOSPHOGLUCOMUTASE (ALPHA-D-GLUCOSE-1,6-BISPHOSPHATE-DEPENDENT)"/>
    <property type="match status" value="1"/>
</dbReference>
<dbReference type="InterPro" id="IPR016066">
    <property type="entry name" value="A-D-PHexomutase_CS"/>
</dbReference>
<dbReference type="PROSITE" id="PS00710">
    <property type="entry name" value="PGM_PMM"/>
    <property type="match status" value="1"/>
</dbReference>
<evidence type="ECO:0000259" key="8">
    <source>
        <dbReference type="PROSITE" id="PS50206"/>
    </source>
</evidence>
<sequence>MSLRYFGTDGIRGAAYRSPLTLEEVSRWGAAWAQVAREAGVKRLVVGWDPRSSSGPMSEAFILGVGLGLQVLVLGMAPTPAVAWKVAKLTAEGGKTWGLMISASHNPPEDNGLKGFNELGEKLEEDQERAIEAAFEALPEPTTISGPPARLELRPYLSHLGGIDLPDDFKVVIDCAHGATAEAALELFRGRGIHWLGVPADGPRINVGVGSTHLDALSTAVLAHQAQLGIAFDGDGDRCLLVDGSGRTVDGDQMVWLLAQDRVACNDAPPGVVGTLMTNGGLAQALAHAGIPFVRTAVGDKFLLREMARRGWDLAAEASGHLIQKRVGPSGDGLAAALSILRALLHRPVDRRWEWTFRPWPQRLVNVVAPDRKAIEACVDLTSAMAAVDARWGEGVRQVVRWSGTEPKLRLMVEAQESAWVDQALHELEAAARRDLTLA</sequence>
<dbReference type="InterPro" id="IPR005841">
    <property type="entry name" value="Alpha-D-phosphohexomutase_SF"/>
</dbReference>
<evidence type="ECO:0000256" key="7">
    <source>
        <dbReference type="RuleBase" id="RU004326"/>
    </source>
</evidence>
<evidence type="ECO:0000256" key="3">
    <source>
        <dbReference type="ARBA" id="ARBA00022553"/>
    </source>
</evidence>
<dbReference type="Gene3D" id="3.30.310.50">
    <property type="entry name" value="Alpha-D-phosphohexomutase, C-terminal domain"/>
    <property type="match status" value="1"/>
</dbReference>
<dbReference type="Pfam" id="PF02880">
    <property type="entry name" value="PGM_PMM_III"/>
    <property type="match status" value="1"/>
</dbReference>
<accession>A0ABM8DR62</accession>
<comment type="cofactor">
    <cofactor evidence="1">
        <name>Mg(2+)</name>
        <dbReference type="ChEBI" id="CHEBI:18420"/>
    </cofactor>
</comment>
<dbReference type="SUPFAM" id="SSF53738">
    <property type="entry name" value="Phosphoglucomutase, first 3 domains"/>
    <property type="match status" value="3"/>
</dbReference>
<organism evidence="9 10">
    <name type="scientific">Geothrix oryzae</name>
    <dbReference type="NCBI Taxonomy" id="2927975"/>
    <lineage>
        <taxon>Bacteria</taxon>
        <taxon>Pseudomonadati</taxon>
        <taxon>Acidobacteriota</taxon>
        <taxon>Holophagae</taxon>
        <taxon>Holophagales</taxon>
        <taxon>Holophagaceae</taxon>
        <taxon>Geothrix</taxon>
    </lineage>
</organism>
<dbReference type="PROSITE" id="PS50206">
    <property type="entry name" value="RHODANESE_3"/>
    <property type="match status" value="1"/>
</dbReference>
<dbReference type="InterPro" id="IPR016055">
    <property type="entry name" value="A-D-PHexomutase_a/b/a-I/II/III"/>
</dbReference>
<dbReference type="PANTHER" id="PTHR42946">
    <property type="entry name" value="PHOSPHOHEXOSE MUTASE"/>
    <property type="match status" value="1"/>
</dbReference>
<keyword evidence="3" id="KW-0597">Phosphoprotein</keyword>
<proteinExistence type="inferred from homology"/>
<keyword evidence="4 7" id="KW-0479">Metal-binding</keyword>
<keyword evidence="5 7" id="KW-0460">Magnesium</keyword>
<keyword evidence="6" id="KW-0413">Isomerase</keyword>
<evidence type="ECO:0000256" key="4">
    <source>
        <dbReference type="ARBA" id="ARBA00022723"/>
    </source>
</evidence>
<dbReference type="Proteomes" id="UP001242010">
    <property type="component" value="Chromosome"/>
</dbReference>
<evidence type="ECO:0000313" key="9">
    <source>
        <dbReference type="EMBL" id="BDU69508.1"/>
    </source>
</evidence>
<dbReference type="InterPro" id="IPR005846">
    <property type="entry name" value="A-D-PHexomutase_a/b/a-III"/>
</dbReference>
<reference evidence="10" key="1">
    <citation type="journal article" date="2023" name="Int. J. Syst. Evol. Microbiol.">
        <title>Mesoterricola silvestris gen. nov., sp. nov., Mesoterricola sediminis sp. nov., Geothrix oryzae sp. nov., Geothrix edaphica sp. nov., Geothrix rubra sp. nov., and Geothrix limicola sp. nov., six novel members of Acidobacteriota isolated from soils.</title>
        <authorList>
            <person name="Itoh H."/>
            <person name="Sugisawa Y."/>
            <person name="Mise K."/>
            <person name="Xu Z."/>
            <person name="Kuniyasu M."/>
            <person name="Ushijima N."/>
            <person name="Kawano K."/>
            <person name="Kobayashi E."/>
            <person name="Shiratori Y."/>
            <person name="Masuda Y."/>
            <person name="Senoo K."/>
        </authorList>
    </citation>
    <scope>NUCLEOTIDE SEQUENCE [LARGE SCALE GENOMIC DNA]</scope>
    <source>
        <strain evidence="10">Red222</strain>
    </source>
</reference>
<dbReference type="InterPro" id="IPR050060">
    <property type="entry name" value="Phosphoglucosamine_mutase"/>
</dbReference>
<dbReference type="Pfam" id="PF02879">
    <property type="entry name" value="PGM_PMM_II"/>
    <property type="match status" value="1"/>
</dbReference>
<protein>
    <submittedName>
        <fullName evidence="9">Phosphoglucosamine mutase</fullName>
    </submittedName>
</protein>
<dbReference type="InterPro" id="IPR005845">
    <property type="entry name" value="A-D-PHexomutase_a/b/a-II"/>
</dbReference>
<dbReference type="Gene3D" id="3.40.120.10">
    <property type="entry name" value="Alpha-D-Glucose-1,6-Bisphosphate, subunit A, domain 3"/>
    <property type="match status" value="3"/>
</dbReference>
<dbReference type="Pfam" id="PF02878">
    <property type="entry name" value="PGM_PMM_I"/>
    <property type="match status" value="1"/>
</dbReference>
<feature type="domain" description="Rhodanese" evidence="8">
    <location>
        <begin position="152"/>
        <end position="207"/>
    </location>
</feature>
<evidence type="ECO:0000256" key="5">
    <source>
        <dbReference type="ARBA" id="ARBA00022842"/>
    </source>
</evidence>
<keyword evidence="10" id="KW-1185">Reference proteome</keyword>
<dbReference type="InterPro" id="IPR001763">
    <property type="entry name" value="Rhodanese-like_dom"/>
</dbReference>
<dbReference type="SUPFAM" id="SSF55957">
    <property type="entry name" value="Phosphoglucomutase, C-terminal domain"/>
    <property type="match status" value="1"/>
</dbReference>
<dbReference type="Pfam" id="PF00408">
    <property type="entry name" value="PGM_PMM_IV"/>
    <property type="match status" value="1"/>
</dbReference>
<evidence type="ECO:0000313" key="10">
    <source>
        <dbReference type="Proteomes" id="UP001242010"/>
    </source>
</evidence>
<dbReference type="InterPro" id="IPR036900">
    <property type="entry name" value="A-D-PHexomutase_C_sf"/>
</dbReference>
<gene>
    <name evidence="9" type="primary">glmM</name>
    <name evidence="9" type="ORF">GETHOR_16090</name>
</gene>
<dbReference type="InterPro" id="IPR005843">
    <property type="entry name" value="A-D-PHexomutase_C"/>
</dbReference>
<dbReference type="RefSeq" id="WP_286353231.1">
    <property type="nucleotide sequence ID" value="NZ_AP027079.1"/>
</dbReference>
<dbReference type="EMBL" id="AP027079">
    <property type="protein sequence ID" value="BDU69508.1"/>
    <property type="molecule type" value="Genomic_DNA"/>
</dbReference>
<dbReference type="InterPro" id="IPR005844">
    <property type="entry name" value="A-D-PHexomutase_a/b/a-I"/>
</dbReference>
<comment type="similarity">
    <text evidence="2 7">Belongs to the phosphohexose mutase family.</text>
</comment>
<dbReference type="PRINTS" id="PR00509">
    <property type="entry name" value="PGMPMM"/>
</dbReference>
<evidence type="ECO:0000256" key="6">
    <source>
        <dbReference type="ARBA" id="ARBA00023235"/>
    </source>
</evidence>